<dbReference type="Proteomes" id="UP001055101">
    <property type="component" value="Unassembled WGS sequence"/>
</dbReference>
<keyword evidence="4" id="KW-1185">Reference proteome</keyword>
<comment type="caution">
    <text evidence="3">The sequence shown here is derived from an EMBL/GenBank/DDBJ whole genome shotgun (WGS) entry which is preliminary data.</text>
</comment>
<dbReference type="RefSeq" id="WP_147818994.1">
    <property type="nucleotide sequence ID" value="NZ_BPRA01000007.1"/>
</dbReference>
<evidence type="ECO:0000256" key="2">
    <source>
        <dbReference type="SAM" id="SignalP"/>
    </source>
</evidence>
<sequence>MPLKSVAAAILASLVIAGAARSEGHGDRTREYGHGRHASARNMPPEVRYRDPRYRPPRRHAPHFGPPADLIQAYLPRTTETPMYNEPPSRFPSR</sequence>
<reference evidence="3" key="2">
    <citation type="submission" date="2021-08" db="EMBL/GenBank/DDBJ databases">
        <authorList>
            <person name="Tani A."/>
            <person name="Ola A."/>
            <person name="Ogura Y."/>
            <person name="Katsura K."/>
            <person name="Hayashi T."/>
        </authorList>
    </citation>
    <scope>NUCLEOTIDE SEQUENCE</scope>
    <source>
        <strain evidence="3">DSM 23674</strain>
    </source>
</reference>
<feature type="chain" id="PRO_5045677575" description="Secreted protein" evidence="2">
    <location>
        <begin position="20"/>
        <end position="94"/>
    </location>
</feature>
<protein>
    <recommendedName>
        <fullName evidence="5">Secreted protein</fullName>
    </recommendedName>
</protein>
<feature type="region of interest" description="Disordered" evidence="1">
    <location>
        <begin position="19"/>
        <end position="69"/>
    </location>
</feature>
<accession>A0ABQ4TIF5</accession>
<name>A0ABQ4TIF5_9HYPH</name>
<feature type="signal peptide" evidence="2">
    <location>
        <begin position="1"/>
        <end position="19"/>
    </location>
</feature>
<evidence type="ECO:0008006" key="5">
    <source>
        <dbReference type="Google" id="ProtNLM"/>
    </source>
</evidence>
<gene>
    <name evidence="3" type="ORF">EKPJFOCH_1657</name>
</gene>
<dbReference type="EMBL" id="BPRA01000007">
    <property type="protein sequence ID" value="GJE55169.1"/>
    <property type="molecule type" value="Genomic_DNA"/>
</dbReference>
<keyword evidence="2" id="KW-0732">Signal</keyword>
<evidence type="ECO:0000313" key="4">
    <source>
        <dbReference type="Proteomes" id="UP001055101"/>
    </source>
</evidence>
<feature type="compositionally biased region" description="Basic and acidic residues" evidence="1">
    <location>
        <begin position="22"/>
        <end position="34"/>
    </location>
</feature>
<organism evidence="3 4">
    <name type="scientific">Methylobacterium thuringiense</name>
    <dbReference type="NCBI Taxonomy" id="1003091"/>
    <lineage>
        <taxon>Bacteria</taxon>
        <taxon>Pseudomonadati</taxon>
        <taxon>Pseudomonadota</taxon>
        <taxon>Alphaproteobacteria</taxon>
        <taxon>Hyphomicrobiales</taxon>
        <taxon>Methylobacteriaceae</taxon>
        <taxon>Methylobacterium</taxon>
    </lineage>
</organism>
<reference evidence="3" key="1">
    <citation type="journal article" date="2021" name="Front. Microbiol.">
        <title>Comprehensive Comparative Genomics and Phenotyping of Methylobacterium Species.</title>
        <authorList>
            <person name="Alessa O."/>
            <person name="Ogura Y."/>
            <person name="Fujitani Y."/>
            <person name="Takami H."/>
            <person name="Hayashi T."/>
            <person name="Sahin N."/>
            <person name="Tani A."/>
        </authorList>
    </citation>
    <scope>NUCLEOTIDE SEQUENCE</scope>
    <source>
        <strain evidence="3">DSM 23674</strain>
    </source>
</reference>
<evidence type="ECO:0000256" key="1">
    <source>
        <dbReference type="SAM" id="MobiDB-lite"/>
    </source>
</evidence>
<proteinExistence type="predicted"/>
<evidence type="ECO:0000313" key="3">
    <source>
        <dbReference type="EMBL" id="GJE55169.1"/>
    </source>
</evidence>